<dbReference type="Pfam" id="PF00756">
    <property type="entry name" value="Esterase"/>
    <property type="match status" value="1"/>
</dbReference>
<dbReference type="Proteomes" id="UP001241758">
    <property type="component" value="Unassembled WGS sequence"/>
</dbReference>
<keyword evidence="3" id="KW-1185">Reference proteome</keyword>
<keyword evidence="1" id="KW-0472">Membrane</keyword>
<dbReference type="SUPFAM" id="SSF53474">
    <property type="entry name" value="alpha/beta-Hydrolases"/>
    <property type="match status" value="1"/>
</dbReference>
<feature type="transmembrane region" description="Helical" evidence="1">
    <location>
        <begin position="39"/>
        <end position="57"/>
    </location>
</feature>
<dbReference type="InterPro" id="IPR000801">
    <property type="entry name" value="Esterase-like"/>
</dbReference>
<gene>
    <name evidence="2" type="ORF">QLQ12_26060</name>
</gene>
<reference evidence="2 3" key="1">
    <citation type="submission" date="2023-05" db="EMBL/GenBank/DDBJ databases">
        <title>Actinoplanes sp. NEAU-A12 genome sequencing.</title>
        <authorList>
            <person name="Wang Z.-S."/>
        </authorList>
    </citation>
    <scope>NUCLEOTIDE SEQUENCE [LARGE SCALE GENOMIC DNA]</scope>
    <source>
        <strain evidence="2 3">NEAU-A12</strain>
    </source>
</reference>
<dbReference type="Gene3D" id="3.40.50.1820">
    <property type="entry name" value="alpha/beta hydrolase"/>
    <property type="match status" value="1"/>
</dbReference>
<dbReference type="InterPro" id="IPR050583">
    <property type="entry name" value="Mycobacterial_A85_antigen"/>
</dbReference>
<dbReference type="PANTHER" id="PTHR48098:SF1">
    <property type="entry name" value="DIACYLGLYCEROL ACYLTRANSFERASE_MYCOLYLTRANSFERASE AG85A"/>
    <property type="match status" value="1"/>
</dbReference>
<keyword evidence="1" id="KW-0812">Transmembrane</keyword>
<evidence type="ECO:0000313" key="2">
    <source>
        <dbReference type="EMBL" id="MDI6102088.1"/>
    </source>
</evidence>
<keyword evidence="1" id="KW-1133">Transmembrane helix</keyword>
<accession>A0ABT6WQV9</accession>
<keyword evidence="2" id="KW-0378">Hydrolase</keyword>
<evidence type="ECO:0000313" key="3">
    <source>
        <dbReference type="Proteomes" id="UP001241758"/>
    </source>
</evidence>
<dbReference type="InterPro" id="IPR029058">
    <property type="entry name" value="AB_hydrolase_fold"/>
</dbReference>
<comment type="caution">
    <text evidence="2">The sequence shown here is derived from an EMBL/GenBank/DDBJ whole genome shotgun (WGS) entry which is preliminary data.</text>
</comment>
<evidence type="ECO:0000256" key="1">
    <source>
        <dbReference type="SAM" id="Phobius"/>
    </source>
</evidence>
<dbReference type="EMBL" id="JASCTH010000018">
    <property type="protein sequence ID" value="MDI6102088.1"/>
    <property type="molecule type" value="Genomic_DNA"/>
</dbReference>
<dbReference type="PANTHER" id="PTHR48098">
    <property type="entry name" value="ENTEROCHELIN ESTERASE-RELATED"/>
    <property type="match status" value="1"/>
</dbReference>
<organism evidence="2 3">
    <name type="scientific">Actinoplanes sandaracinus</name>
    <dbReference type="NCBI Taxonomy" id="3045177"/>
    <lineage>
        <taxon>Bacteria</taxon>
        <taxon>Bacillati</taxon>
        <taxon>Actinomycetota</taxon>
        <taxon>Actinomycetes</taxon>
        <taxon>Micromonosporales</taxon>
        <taxon>Micromonosporaceae</taxon>
        <taxon>Actinoplanes</taxon>
    </lineage>
</organism>
<proteinExistence type="predicted"/>
<name>A0ABT6WQV9_9ACTN</name>
<dbReference type="RefSeq" id="WP_282763098.1">
    <property type="nucleotide sequence ID" value="NZ_JASCTH010000018.1"/>
</dbReference>
<protein>
    <submittedName>
        <fullName evidence="2">Alpha/beta hydrolase-fold protein</fullName>
    </submittedName>
</protein>
<feature type="transmembrane region" description="Helical" evidence="1">
    <location>
        <begin position="6"/>
        <end position="27"/>
    </location>
</feature>
<sequence>MSLDGTPLLIAVLVAVPVTAVLIAAGWDRRGRWRWALRLFSVLTALLSVTAAVLVQLNRMTEVYSTDTEAQTETKPASDAVNAPATSQLLTLTVAGPASGLTMTMYAYLPAAYRTGDQRFPVIQALHGYPGSPSAWIKKMQVQSQLDTEIAAGRMAPTVVLFPSQTPDQLLDTECTNLRNGPQTETFLTVDVPAYAKEHLRIRDDTRWGLIGFSAGGYCASSLALRHPTQYAAAASLSGLAGPGIVVGDGEEDTTHNVAWRLQNLPSPPVALWMGWGADEKNARRDSLLVARVARPPVTVTTAVVPQGGHSYAVWRQMEGPAFDWLSAHLARPMP</sequence>
<dbReference type="GO" id="GO:0016787">
    <property type="term" value="F:hydrolase activity"/>
    <property type="evidence" value="ECO:0007669"/>
    <property type="project" value="UniProtKB-KW"/>
</dbReference>